<keyword evidence="2" id="KW-1185">Reference proteome</keyword>
<dbReference type="EMBL" id="CP003837">
    <property type="protein sequence ID" value="AGH42841.1"/>
    <property type="molecule type" value="Genomic_DNA"/>
</dbReference>
<dbReference type="STRING" id="1129794.C427_0731"/>
<dbReference type="Pfam" id="PF09826">
    <property type="entry name" value="Beta_propel"/>
    <property type="match status" value="1"/>
</dbReference>
<dbReference type="InterPro" id="IPR019198">
    <property type="entry name" value="Beta_propeller_containing"/>
</dbReference>
<organism evidence="1 2">
    <name type="scientific">Paraglaciecola psychrophila 170</name>
    <dbReference type="NCBI Taxonomy" id="1129794"/>
    <lineage>
        <taxon>Bacteria</taxon>
        <taxon>Pseudomonadati</taxon>
        <taxon>Pseudomonadota</taxon>
        <taxon>Gammaproteobacteria</taxon>
        <taxon>Alteromonadales</taxon>
        <taxon>Alteromonadaceae</taxon>
        <taxon>Paraglaciecola</taxon>
    </lineage>
</organism>
<dbReference type="PATRIC" id="fig|1129794.4.peg.722"/>
<evidence type="ECO:0000313" key="2">
    <source>
        <dbReference type="Proteomes" id="UP000011864"/>
    </source>
</evidence>
<reference evidence="1 2" key="1">
    <citation type="journal article" date="2013" name="Genome Announc.">
        <title>Complete Genome Sequence of Glaciecola psychrophila Strain 170T.</title>
        <authorList>
            <person name="Yin J."/>
            <person name="Chen J."/>
            <person name="Liu G."/>
            <person name="Yu Y."/>
            <person name="Song L."/>
            <person name="Wang X."/>
            <person name="Qu X."/>
        </authorList>
    </citation>
    <scope>NUCLEOTIDE SEQUENCE [LARGE SCALE GENOMIC DNA]</scope>
    <source>
        <strain evidence="1 2">170</strain>
    </source>
</reference>
<proteinExistence type="predicted"/>
<dbReference type="AlphaFoldDB" id="K7AMV4"/>
<name>K7AMV4_9ALTE</name>
<gene>
    <name evidence="1" type="ORF">C427_0731</name>
</gene>
<dbReference type="eggNOG" id="COG4880">
    <property type="taxonomic scope" value="Bacteria"/>
</dbReference>
<protein>
    <submittedName>
        <fullName evidence="1">Uncharacterized protein</fullName>
    </submittedName>
</protein>
<sequence length="135" mass="15372">MTQEGMKISLFDVSDPSNPVAINSIIKSSSYTPVEYDYRALSVLNNNGRYRFALPIESCSRYTDEFESLWTSFNSLMLLEVDTTSNNPQLIERGVVLPDETKQPYANGWQDRSVIHGNQVWHSTWAENAQVFGPF</sequence>
<dbReference type="Proteomes" id="UP000011864">
    <property type="component" value="Chromosome"/>
</dbReference>
<accession>K7AMV4</accession>
<dbReference type="HOGENOM" id="CLU_1883767_0_0_6"/>
<evidence type="ECO:0000313" key="1">
    <source>
        <dbReference type="EMBL" id="AGH42841.1"/>
    </source>
</evidence>
<dbReference type="KEGG" id="gps:C427_0731"/>